<dbReference type="AlphaFoldDB" id="B5GYC6"/>
<sequence length="132" mass="12913">MECRGGALGAGAVLSVLVALAAGGVWWWALIRLVTAPERAGLTEGMVVAGGWGLSLLPVHVTAPRRRRGGLRPRALCWRGPRRRGAEGPGMPGDGGGPGPAGGGGGRGGSGGGGGPGGDTVTRASSARRSDG</sequence>
<name>B5GYC6_STRCL</name>
<feature type="compositionally biased region" description="Gly residues" evidence="1">
    <location>
        <begin position="87"/>
        <end position="118"/>
    </location>
</feature>
<feature type="region of interest" description="Disordered" evidence="1">
    <location>
        <begin position="70"/>
        <end position="132"/>
    </location>
</feature>
<organism evidence="3 4">
    <name type="scientific">Streptomyces clavuligerus</name>
    <dbReference type="NCBI Taxonomy" id="1901"/>
    <lineage>
        <taxon>Bacteria</taxon>
        <taxon>Bacillati</taxon>
        <taxon>Actinomycetota</taxon>
        <taxon>Actinomycetes</taxon>
        <taxon>Kitasatosporales</taxon>
        <taxon>Streptomycetaceae</taxon>
        <taxon>Streptomyces</taxon>
    </lineage>
</organism>
<proteinExistence type="predicted"/>
<keyword evidence="2" id="KW-0472">Membrane</keyword>
<dbReference type="Proteomes" id="UP000002357">
    <property type="component" value="Chromosome"/>
</dbReference>
<evidence type="ECO:0000313" key="3">
    <source>
        <dbReference type="EMBL" id="EFG09718.1"/>
    </source>
</evidence>
<feature type="compositionally biased region" description="Polar residues" evidence="1">
    <location>
        <begin position="122"/>
        <end position="132"/>
    </location>
</feature>
<protein>
    <submittedName>
        <fullName evidence="3">Uncharacterized protein</fullName>
    </submittedName>
</protein>
<keyword evidence="2" id="KW-1133">Transmembrane helix</keyword>
<dbReference type="OrthoDB" id="4338253at2"/>
<evidence type="ECO:0000256" key="2">
    <source>
        <dbReference type="SAM" id="Phobius"/>
    </source>
</evidence>
<keyword evidence="4" id="KW-1185">Reference proteome</keyword>
<evidence type="ECO:0000313" key="4">
    <source>
        <dbReference type="Proteomes" id="UP000002357"/>
    </source>
</evidence>
<feature type="transmembrane region" description="Helical" evidence="2">
    <location>
        <begin position="7"/>
        <end position="29"/>
    </location>
</feature>
<dbReference type="eggNOG" id="ENOG5030F8T">
    <property type="taxonomic scope" value="Bacteria"/>
</dbReference>
<accession>B5GYC6</accession>
<reference evidence="3 4" key="1">
    <citation type="journal article" date="2010" name="Genome Biol. Evol.">
        <title>The sequence of a 1.8-mb bacterial linear plasmid reveals a rich evolutionary reservoir of secondary metabolic pathways.</title>
        <authorList>
            <person name="Medema M.H."/>
            <person name="Trefzer A."/>
            <person name="Kovalchuk A."/>
            <person name="van den Berg M."/>
            <person name="Mueller U."/>
            <person name="Heijne W."/>
            <person name="Wu L."/>
            <person name="Alam M.T."/>
            <person name="Ronning C.M."/>
            <person name="Nierman W.C."/>
            <person name="Bovenberg R.A.L."/>
            <person name="Breitling R."/>
            <person name="Takano E."/>
        </authorList>
    </citation>
    <scope>NUCLEOTIDE SEQUENCE [LARGE SCALE GENOMIC DNA]</scope>
    <source>
        <strain evidence="4">ATCC 27064 / DSM 738 / JCM 4710 / NBRC 13307 / NCIMB 12785 / NRRL 3585 / VKM Ac-602</strain>
    </source>
</reference>
<gene>
    <name evidence="3" type="ORF">SCLAV_4646</name>
</gene>
<evidence type="ECO:0000256" key="1">
    <source>
        <dbReference type="SAM" id="MobiDB-lite"/>
    </source>
</evidence>
<keyword evidence="2" id="KW-0812">Transmembrane</keyword>
<dbReference type="EMBL" id="CM000913">
    <property type="protein sequence ID" value="EFG09718.1"/>
    <property type="molecule type" value="Genomic_DNA"/>
</dbReference>